<evidence type="ECO:0000256" key="2">
    <source>
        <dbReference type="ARBA" id="ARBA00004752"/>
    </source>
</evidence>
<feature type="domain" description="Penicillin-binding protein transpeptidase" evidence="17">
    <location>
        <begin position="438"/>
        <end position="729"/>
    </location>
</feature>
<dbReference type="Pfam" id="PF00912">
    <property type="entry name" value="Transgly"/>
    <property type="match status" value="1"/>
</dbReference>
<evidence type="ECO:0000313" key="21">
    <source>
        <dbReference type="Proteomes" id="UP000824334"/>
    </source>
</evidence>
<dbReference type="EMBL" id="CP080034">
    <property type="protein sequence ID" value="QYC11713.1"/>
    <property type="molecule type" value="Genomic_DNA"/>
</dbReference>
<evidence type="ECO:0000256" key="7">
    <source>
        <dbReference type="ARBA" id="ARBA00022692"/>
    </source>
</evidence>
<keyword evidence="12 16" id="KW-0472">Membrane</keyword>
<keyword evidence="6" id="KW-0808">Transferase</keyword>
<evidence type="ECO:0000259" key="19">
    <source>
        <dbReference type="Pfam" id="PF17092"/>
    </source>
</evidence>
<dbReference type="PANTHER" id="PTHR32282:SF27">
    <property type="entry name" value="PENICILLIN-BINDING PROTEIN 1A"/>
    <property type="match status" value="1"/>
</dbReference>
<dbReference type="InterPro" id="IPR031376">
    <property type="entry name" value="PCB_OB"/>
</dbReference>
<dbReference type="RefSeq" id="WP_219354243.1">
    <property type="nucleotide sequence ID" value="NZ_CP080034.1"/>
</dbReference>
<dbReference type="Pfam" id="PF00905">
    <property type="entry name" value="Transpeptidase"/>
    <property type="match status" value="1"/>
</dbReference>
<accession>A0ABX8TNK6</accession>
<proteinExistence type="inferred from homology"/>
<keyword evidence="11 16" id="KW-1133">Transmembrane helix</keyword>
<name>A0ABX8TNK6_9CAUL</name>
<evidence type="ECO:0000256" key="12">
    <source>
        <dbReference type="ARBA" id="ARBA00023136"/>
    </source>
</evidence>
<feature type="compositionally biased region" description="Pro residues" evidence="15">
    <location>
        <begin position="799"/>
        <end position="811"/>
    </location>
</feature>
<comment type="subcellular location">
    <subcellularLocation>
        <location evidence="1">Cell inner membrane</location>
        <topology evidence="1">Single-pass type II membrane protein</topology>
    </subcellularLocation>
</comment>
<gene>
    <name evidence="20" type="ORF">KWG56_07080</name>
</gene>
<dbReference type="PANTHER" id="PTHR32282">
    <property type="entry name" value="BINDING PROTEIN TRANSPEPTIDASE, PUTATIVE-RELATED"/>
    <property type="match status" value="1"/>
</dbReference>
<evidence type="ECO:0000256" key="5">
    <source>
        <dbReference type="ARBA" id="ARBA00018638"/>
    </source>
</evidence>
<protein>
    <recommendedName>
        <fullName evidence="5">Penicillin-binding protein 1A</fullName>
    </recommendedName>
</protein>
<dbReference type="InterPro" id="IPR001264">
    <property type="entry name" value="Glyco_trans_51"/>
</dbReference>
<keyword evidence="13" id="KW-0046">Antibiotic resistance</keyword>
<keyword evidence="10" id="KW-0573">Peptidoglycan synthesis</keyword>
<evidence type="ECO:0000256" key="1">
    <source>
        <dbReference type="ARBA" id="ARBA00004249"/>
    </source>
</evidence>
<evidence type="ECO:0000256" key="3">
    <source>
        <dbReference type="ARBA" id="ARBA00007090"/>
    </source>
</evidence>
<keyword evidence="9" id="KW-0735">Signal-anchor</keyword>
<feature type="domain" description="Penicillin-binding protein OB-like" evidence="19">
    <location>
        <begin position="344"/>
        <end position="436"/>
    </location>
</feature>
<keyword evidence="14" id="KW-0961">Cell wall biogenesis/degradation</keyword>
<dbReference type="InterPro" id="IPR050396">
    <property type="entry name" value="Glycosyltr_51/Transpeptidase"/>
</dbReference>
<evidence type="ECO:0000256" key="13">
    <source>
        <dbReference type="ARBA" id="ARBA00023251"/>
    </source>
</evidence>
<reference evidence="20 21" key="1">
    <citation type="submission" date="2021-07" db="EMBL/GenBank/DDBJ databases">
        <title>Isolation and characterization of bacteria from a gold mining with a capacity of golden bioaccumulation.</title>
        <authorList>
            <person name="Yang X.J."/>
        </authorList>
    </citation>
    <scope>NUCLEOTIDE SEQUENCE [LARGE SCALE GENOMIC DNA]</scope>
    <source>
        <strain evidence="20 21">Au29</strain>
    </source>
</reference>
<evidence type="ECO:0000256" key="8">
    <source>
        <dbReference type="ARBA" id="ARBA00022960"/>
    </source>
</evidence>
<evidence type="ECO:0000256" key="10">
    <source>
        <dbReference type="ARBA" id="ARBA00022984"/>
    </source>
</evidence>
<keyword evidence="8" id="KW-0133">Cell shape</keyword>
<dbReference type="Proteomes" id="UP000824334">
    <property type="component" value="Chromosome"/>
</dbReference>
<evidence type="ECO:0000256" key="4">
    <source>
        <dbReference type="ARBA" id="ARBA00007739"/>
    </source>
</evidence>
<comment type="similarity">
    <text evidence="4">In the N-terminal section; belongs to the glycosyltransferase 51 family.</text>
</comment>
<evidence type="ECO:0000256" key="15">
    <source>
        <dbReference type="SAM" id="MobiDB-lite"/>
    </source>
</evidence>
<feature type="domain" description="Glycosyl transferase family 51" evidence="18">
    <location>
        <begin position="77"/>
        <end position="254"/>
    </location>
</feature>
<keyword evidence="21" id="KW-1185">Reference proteome</keyword>
<dbReference type="NCBIfam" id="TIGR02074">
    <property type="entry name" value="PBP_1a_fam"/>
    <property type="match status" value="1"/>
</dbReference>
<feature type="region of interest" description="Disordered" evidence="15">
    <location>
        <begin position="763"/>
        <end position="824"/>
    </location>
</feature>
<evidence type="ECO:0000259" key="17">
    <source>
        <dbReference type="Pfam" id="PF00905"/>
    </source>
</evidence>
<dbReference type="Pfam" id="PF17092">
    <property type="entry name" value="PCB_OB"/>
    <property type="match status" value="1"/>
</dbReference>
<sequence>MAPTRAKAGFRDASSEYEVKIAERWFVWAGMVLLGGIALAGLVVAVYAAWLFHDLPDASELADYTPPTATRVYAGDGTLIGEFSDERRIFVSYDQIPATVVHAFLAAEDSNFFQHGGIDVGGIGRASIKNVFNLASGRRLEGGSTITQQVAKNVLLTNESSLNRKLKEAILASRLEASLSKERILELYLNEIFLGYRSYGIASAAYNYFGKSLNQLTPDEAAFLASLPKGPNNYHPKRHPEAALGRRNWVLGEMGQSGWLTPAQVAEARARPLTTQDAPKRAEYQDADFFVEEARRQAAANPKFGEQLRAGGFYMRTTLDPTLQTAAREALMQGLENYDRRHGWRGGWGTTDFADGWQAAALKEQAPPERRTWEAAAIESVSGASVRIITAKGNETGNLIPGDAAWANANRQLRRGELIFVEKKGSQFALKQVPRVNGALVAVEPQSGRVLAMVGGYSYALSSFNRATQAKRQPGSAFKPFVYATALEGDFSPASIVLDAPISFAGGPNGQRWTPENYSRQYYGPQTLRRGLELSRNVMTVRLASTVGMNKIVALSDKMGIPGLTPNLSVSLGAGEVTPLEITTAYAAFANGGRRVNPYLIDYVQDRHGETIFRADDRTCRECGRGFSGQESPRLQPRGTQVIDPITAYQMSSMLEGVVQRGTAASARGLGRWVAGKTGTTNEYRSAWFVGFTTDIVVGVFIGFDDNRSLGSGEAGASAAVPVFTQFMQTALKERPARPFVRPKNAIFRVVNGIEEAFRPGTERQAPAVEAPATPVGPQNYNDVIRREQEARTNAGASAPPPTQAAPPPIPQRREPAEDLSGLY</sequence>
<evidence type="ECO:0000256" key="9">
    <source>
        <dbReference type="ARBA" id="ARBA00022968"/>
    </source>
</evidence>
<evidence type="ECO:0000256" key="6">
    <source>
        <dbReference type="ARBA" id="ARBA00022679"/>
    </source>
</evidence>
<evidence type="ECO:0000259" key="18">
    <source>
        <dbReference type="Pfam" id="PF00912"/>
    </source>
</evidence>
<comment type="similarity">
    <text evidence="3">In the C-terminal section; belongs to the transpeptidase family.</text>
</comment>
<evidence type="ECO:0000256" key="11">
    <source>
        <dbReference type="ARBA" id="ARBA00022989"/>
    </source>
</evidence>
<evidence type="ECO:0000313" key="20">
    <source>
        <dbReference type="EMBL" id="QYC11713.1"/>
    </source>
</evidence>
<evidence type="ECO:0000256" key="14">
    <source>
        <dbReference type="ARBA" id="ARBA00023316"/>
    </source>
</evidence>
<dbReference type="InterPro" id="IPR001460">
    <property type="entry name" value="PCN-bd_Tpept"/>
</dbReference>
<organism evidence="20 21">
    <name type="scientific">Brevundimonas nasdae</name>
    <dbReference type="NCBI Taxonomy" id="172043"/>
    <lineage>
        <taxon>Bacteria</taxon>
        <taxon>Pseudomonadati</taxon>
        <taxon>Pseudomonadota</taxon>
        <taxon>Alphaproteobacteria</taxon>
        <taxon>Caulobacterales</taxon>
        <taxon>Caulobacteraceae</taxon>
        <taxon>Brevundimonas</taxon>
    </lineage>
</organism>
<feature type="transmembrane region" description="Helical" evidence="16">
    <location>
        <begin position="25"/>
        <end position="52"/>
    </location>
</feature>
<dbReference type="GeneID" id="94375021"/>
<keyword evidence="7 16" id="KW-0812">Transmembrane</keyword>
<comment type="pathway">
    <text evidence="2">Cell wall biogenesis; peptidoglycan biosynthesis.</text>
</comment>
<evidence type="ECO:0000256" key="16">
    <source>
        <dbReference type="SAM" id="Phobius"/>
    </source>
</evidence>